<reference evidence="1" key="1">
    <citation type="submission" date="2018-02" db="EMBL/GenBank/DDBJ databases">
        <title>Rhizophora mucronata_Transcriptome.</title>
        <authorList>
            <person name="Meera S.P."/>
            <person name="Sreeshan A."/>
            <person name="Augustine A."/>
        </authorList>
    </citation>
    <scope>NUCLEOTIDE SEQUENCE</scope>
    <source>
        <tissue evidence="1">Leaf</tissue>
    </source>
</reference>
<protein>
    <submittedName>
        <fullName evidence="1">Uncharacterized protein</fullName>
    </submittedName>
</protein>
<accession>A0A2P2ILT8</accession>
<dbReference type="EMBL" id="GGEC01001698">
    <property type="protein sequence ID" value="MBW82181.1"/>
    <property type="molecule type" value="Transcribed_RNA"/>
</dbReference>
<proteinExistence type="predicted"/>
<evidence type="ECO:0000313" key="1">
    <source>
        <dbReference type="EMBL" id="MBW82181.1"/>
    </source>
</evidence>
<name>A0A2P2ILT8_RHIMU</name>
<dbReference type="AlphaFoldDB" id="A0A2P2ILT8"/>
<sequence length="75" mass="8600">MPHGISKGLYQLQSKQNPRWQYNENSSHQNVGIHLYLVGNKGPMSKLKVSYMSCRQNPKSLISQELQLCKIPCKL</sequence>
<organism evidence="1">
    <name type="scientific">Rhizophora mucronata</name>
    <name type="common">Asiatic mangrove</name>
    <dbReference type="NCBI Taxonomy" id="61149"/>
    <lineage>
        <taxon>Eukaryota</taxon>
        <taxon>Viridiplantae</taxon>
        <taxon>Streptophyta</taxon>
        <taxon>Embryophyta</taxon>
        <taxon>Tracheophyta</taxon>
        <taxon>Spermatophyta</taxon>
        <taxon>Magnoliopsida</taxon>
        <taxon>eudicotyledons</taxon>
        <taxon>Gunneridae</taxon>
        <taxon>Pentapetalae</taxon>
        <taxon>rosids</taxon>
        <taxon>fabids</taxon>
        <taxon>Malpighiales</taxon>
        <taxon>Rhizophoraceae</taxon>
        <taxon>Rhizophora</taxon>
    </lineage>
</organism>